<organism evidence="2 3">
    <name type="scientific">Streptococcus wuxiensis</name>
    <dbReference type="NCBI Taxonomy" id="3095078"/>
    <lineage>
        <taxon>Bacteria</taxon>
        <taxon>Bacillati</taxon>
        <taxon>Bacillota</taxon>
        <taxon>Bacilli</taxon>
        <taxon>Lactobacillales</taxon>
        <taxon>Streptococcaceae</taxon>
        <taxon>Streptococcus</taxon>
    </lineage>
</organism>
<feature type="region of interest" description="Disordered" evidence="1">
    <location>
        <begin position="75"/>
        <end position="96"/>
    </location>
</feature>
<gene>
    <name evidence="2" type="ORF">SPC83_08360</name>
</gene>
<evidence type="ECO:0000313" key="3">
    <source>
        <dbReference type="Proteomes" id="UP001272345"/>
    </source>
</evidence>
<reference evidence="2 3" key="1">
    <citation type="submission" date="2023-11" db="EMBL/GenBank/DDBJ databases">
        <title>Streptococcus wuxiensis sp. nov., Streptococcus jiangnanensis sp. nov., Streptococcus fermentans sp. nov., three novel members of the genus Streptococcus isolated from breast milk.</title>
        <authorList>
            <person name="Zhou Y."/>
            <person name="Yang B."/>
        </authorList>
    </citation>
    <scope>NUCLEOTIDE SEQUENCE [LARGE SCALE GENOMIC DNA]</scope>
    <source>
        <strain evidence="2 3">21WXBC0057M1</strain>
    </source>
</reference>
<sequence length="96" mass="10985">MINVLKAIKTIKKIEQLQKEMHTFSLAFLALQDVGLMPDDEKSKAKAKAMHDVSHMIKDVLDGKSVDEATERLSIKIETKEENEEVEQEEDDDTRD</sequence>
<evidence type="ECO:0000313" key="2">
    <source>
        <dbReference type="EMBL" id="MDY4338125.1"/>
    </source>
</evidence>
<keyword evidence="3" id="KW-1185">Reference proteome</keyword>
<feature type="compositionally biased region" description="Acidic residues" evidence="1">
    <location>
        <begin position="81"/>
        <end position="96"/>
    </location>
</feature>
<evidence type="ECO:0000256" key="1">
    <source>
        <dbReference type="SAM" id="MobiDB-lite"/>
    </source>
</evidence>
<dbReference type="Proteomes" id="UP001272345">
    <property type="component" value="Unassembled WGS sequence"/>
</dbReference>
<accession>A0ABU5FUF6</accession>
<dbReference type="RefSeq" id="WP_320694092.1">
    <property type="nucleotide sequence ID" value="NZ_JAXHDO010000009.1"/>
</dbReference>
<name>A0ABU5FUF6_9STRE</name>
<proteinExistence type="predicted"/>
<dbReference type="EMBL" id="JAXHDO010000009">
    <property type="protein sequence ID" value="MDY4338125.1"/>
    <property type="molecule type" value="Genomic_DNA"/>
</dbReference>
<comment type="caution">
    <text evidence="2">The sequence shown here is derived from an EMBL/GenBank/DDBJ whole genome shotgun (WGS) entry which is preliminary data.</text>
</comment>
<evidence type="ECO:0008006" key="4">
    <source>
        <dbReference type="Google" id="ProtNLM"/>
    </source>
</evidence>
<protein>
    <recommendedName>
        <fullName evidence="4">Phage protein</fullName>
    </recommendedName>
</protein>